<sequence>MNRKTINCGLCQSPWNTIKQGELVLGVGSLSFGGLTTADRLPTRNKSRITFGKGLPRCKQIWPRWHSMLLLI</sequence>
<proteinExistence type="predicted"/>
<gene>
    <name evidence="1" type="ORF">SLEP1_g40111</name>
</gene>
<reference evidence="1 2" key="1">
    <citation type="journal article" date="2021" name="Commun. Biol.">
        <title>The genome of Shorea leprosula (Dipterocarpaceae) highlights the ecological relevance of drought in aseasonal tropical rainforests.</title>
        <authorList>
            <person name="Ng K.K.S."/>
            <person name="Kobayashi M.J."/>
            <person name="Fawcett J.A."/>
            <person name="Hatakeyama M."/>
            <person name="Paape T."/>
            <person name="Ng C.H."/>
            <person name="Ang C.C."/>
            <person name="Tnah L.H."/>
            <person name="Lee C.T."/>
            <person name="Nishiyama T."/>
            <person name="Sese J."/>
            <person name="O'Brien M.J."/>
            <person name="Copetti D."/>
            <person name="Mohd Noor M.I."/>
            <person name="Ong R.C."/>
            <person name="Putra M."/>
            <person name="Sireger I.Z."/>
            <person name="Indrioko S."/>
            <person name="Kosugi Y."/>
            <person name="Izuno A."/>
            <person name="Isagi Y."/>
            <person name="Lee S.L."/>
            <person name="Shimizu K.K."/>
        </authorList>
    </citation>
    <scope>NUCLEOTIDE SEQUENCE [LARGE SCALE GENOMIC DNA]</scope>
    <source>
        <strain evidence="1">214</strain>
    </source>
</reference>
<keyword evidence="2" id="KW-1185">Reference proteome</keyword>
<comment type="caution">
    <text evidence="1">The sequence shown here is derived from an EMBL/GenBank/DDBJ whole genome shotgun (WGS) entry which is preliminary data.</text>
</comment>
<dbReference type="AlphaFoldDB" id="A0AAV5L3R7"/>
<evidence type="ECO:0000313" key="2">
    <source>
        <dbReference type="Proteomes" id="UP001054252"/>
    </source>
</evidence>
<dbReference type="EMBL" id="BPVZ01000091">
    <property type="protein sequence ID" value="GKV31422.1"/>
    <property type="molecule type" value="Genomic_DNA"/>
</dbReference>
<evidence type="ECO:0000313" key="1">
    <source>
        <dbReference type="EMBL" id="GKV31422.1"/>
    </source>
</evidence>
<organism evidence="1 2">
    <name type="scientific">Rubroshorea leprosula</name>
    <dbReference type="NCBI Taxonomy" id="152421"/>
    <lineage>
        <taxon>Eukaryota</taxon>
        <taxon>Viridiplantae</taxon>
        <taxon>Streptophyta</taxon>
        <taxon>Embryophyta</taxon>
        <taxon>Tracheophyta</taxon>
        <taxon>Spermatophyta</taxon>
        <taxon>Magnoliopsida</taxon>
        <taxon>eudicotyledons</taxon>
        <taxon>Gunneridae</taxon>
        <taxon>Pentapetalae</taxon>
        <taxon>rosids</taxon>
        <taxon>malvids</taxon>
        <taxon>Malvales</taxon>
        <taxon>Dipterocarpaceae</taxon>
        <taxon>Rubroshorea</taxon>
    </lineage>
</organism>
<dbReference type="Proteomes" id="UP001054252">
    <property type="component" value="Unassembled WGS sequence"/>
</dbReference>
<protein>
    <submittedName>
        <fullName evidence="1">Uncharacterized protein</fullName>
    </submittedName>
</protein>
<accession>A0AAV5L3R7</accession>
<name>A0AAV5L3R7_9ROSI</name>